<keyword evidence="1" id="KW-0812">Transmembrane</keyword>
<reference evidence="2 3" key="1">
    <citation type="submission" date="2023-03" db="EMBL/GenBank/DDBJ databases">
        <title>High recombination rates correlate with genetic variation in Cardiocondyla obscurior ants.</title>
        <authorList>
            <person name="Errbii M."/>
        </authorList>
    </citation>
    <scope>NUCLEOTIDE SEQUENCE [LARGE SCALE GENOMIC DNA]</scope>
    <source>
        <strain evidence="2">Alpha-2009</strain>
        <tissue evidence="2">Whole body</tissue>
    </source>
</reference>
<organism evidence="2 3">
    <name type="scientific">Cardiocondyla obscurior</name>
    <dbReference type="NCBI Taxonomy" id="286306"/>
    <lineage>
        <taxon>Eukaryota</taxon>
        <taxon>Metazoa</taxon>
        <taxon>Ecdysozoa</taxon>
        <taxon>Arthropoda</taxon>
        <taxon>Hexapoda</taxon>
        <taxon>Insecta</taxon>
        <taxon>Pterygota</taxon>
        <taxon>Neoptera</taxon>
        <taxon>Endopterygota</taxon>
        <taxon>Hymenoptera</taxon>
        <taxon>Apocrita</taxon>
        <taxon>Aculeata</taxon>
        <taxon>Formicoidea</taxon>
        <taxon>Formicidae</taxon>
        <taxon>Myrmicinae</taxon>
        <taxon>Cardiocondyla</taxon>
    </lineage>
</organism>
<gene>
    <name evidence="2" type="ORF">PUN28_010909</name>
</gene>
<dbReference type="EMBL" id="JADYXP020000010">
    <property type="protein sequence ID" value="KAL0115696.1"/>
    <property type="molecule type" value="Genomic_DNA"/>
</dbReference>
<keyword evidence="1" id="KW-1133">Transmembrane helix</keyword>
<evidence type="ECO:0000313" key="3">
    <source>
        <dbReference type="Proteomes" id="UP001430953"/>
    </source>
</evidence>
<sequence length="123" mass="14542">MTFKMASYFGWIVVDLREMLYAILVNNYVKYNIISIGSHCLWLIHNVFKFLLINYICETIVIKISQLSLRTVHAPFKFCGIGFFQFGFKFFYRFMMSVVTVLVIIIQAQKTKQSSFSNYNNIY</sequence>
<accession>A0AAW2FMT2</accession>
<proteinExistence type="predicted"/>
<comment type="caution">
    <text evidence="2">The sequence shown here is derived from an EMBL/GenBank/DDBJ whole genome shotgun (WGS) entry which is preliminary data.</text>
</comment>
<protein>
    <submittedName>
        <fullName evidence="2">Uncharacterized protein</fullName>
    </submittedName>
</protein>
<keyword evidence="1" id="KW-0472">Membrane</keyword>
<evidence type="ECO:0000313" key="2">
    <source>
        <dbReference type="EMBL" id="KAL0115696.1"/>
    </source>
</evidence>
<feature type="transmembrane region" description="Helical" evidence="1">
    <location>
        <begin position="41"/>
        <end position="62"/>
    </location>
</feature>
<dbReference type="AlphaFoldDB" id="A0AAW2FMT2"/>
<feature type="transmembrane region" description="Helical" evidence="1">
    <location>
        <begin position="90"/>
        <end position="108"/>
    </location>
</feature>
<name>A0AAW2FMT2_9HYME</name>
<evidence type="ECO:0000256" key="1">
    <source>
        <dbReference type="SAM" id="Phobius"/>
    </source>
</evidence>
<dbReference type="Proteomes" id="UP001430953">
    <property type="component" value="Unassembled WGS sequence"/>
</dbReference>
<keyword evidence="3" id="KW-1185">Reference proteome</keyword>